<evidence type="ECO:0000256" key="2">
    <source>
        <dbReference type="SAM" id="MobiDB-lite"/>
    </source>
</evidence>
<dbReference type="InterPro" id="IPR045569">
    <property type="entry name" value="Metalloprtase-TldD/E_C"/>
</dbReference>
<dbReference type="InterPro" id="IPR045570">
    <property type="entry name" value="Metalloprtase-TldD/E_cen_dom"/>
</dbReference>
<dbReference type="InterPro" id="IPR035068">
    <property type="entry name" value="TldD/PmbA_N"/>
</dbReference>
<evidence type="ECO:0000313" key="5">
    <source>
        <dbReference type="EMBL" id="EQD66993.1"/>
    </source>
</evidence>
<evidence type="ECO:0000259" key="4">
    <source>
        <dbReference type="Pfam" id="PF19290"/>
    </source>
</evidence>
<dbReference type="GO" id="GO:0005829">
    <property type="term" value="C:cytosol"/>
    <property type="evidence" value="ECO:0007669"/>
    <property type="project" value="TreeGrafter"/>
</dbReference>
<dbReference type="SUPFAM" id="SSF111283">
    <property type="entry name" value="Putative modulator of DNA gyrase, PmbA/TldD"/>
    <property type="match status" value="1"/>
</dbReference>
<organism evidence="5">
    <name type="scientific">mine drainage metagenome</name>
    <dbReference type="NCBI Taxonomy" id="410659"/>
    <lineage>
        <taxon>unclassified sequences</taxon>
        <taxon>metagenomes</taxon>
        <taxon>ecological metagenomes</taxon>
    </lineage>
</organism>
<dbReference type="GO" id="GO:0008237">
    <property type="term" value="F:metallopeptidase activity"/>
    <property type="evidence" value="ECO:0007669"/>
    <property type="project" value="InterPro"/>
</dbReference>
<evidence type="ECO:0000256" key="1">
    <source>
        <dbReference type="ARBA" id="ARBA00005836"/>
    </source>
</evidence>
<dbReference type="GO" id="GO:0006508">
    <property type="term" value="P:proteolysis"/>
    <property type="evidence" value="ECO:0007669"/>
    <property type="project" value="InterPro"/>
</dbReference>
<dbReference type="InterPro" id="IPR051463">
    <property type="entry name" value="Peptidase_U62_metallo"/>
</dbReference>
<sequence>VETATSDLSPAGLETLADALEGTVESDPVRSEPPGESSAVAGTSLTDAPHPASELGFEGMLKLANDARGWAAEVPSIRDTITTIGWQDEERLYVNTVGARCYQSISRVRGSVAAVAVESGKVEFDFRSEGGIGGVERLDFLTEANVKEVAESARALLTAPAPPSGVVPVVLDPGVTGIFAHESFGHGTEADQFVRDRSYLKPILGQTVGPDFLTIVDNGAYPGGWGSIYFDDEGHYGQRTVLIDKGTFVGALHDRETAAAMHATPTGNTRRADFLSRPFVRMTNTYVEPGDWSLEELVREAKDGVLLEHATSGIEDPLGGQMQLKVKRGRIIRRGELAEPVTSMALSGRVLDVLRSIRGIGKADAFGIHPGFCGKGHSDLLPAGTGGSYLLASAVVGPA</sequence>
<dbReference type="Gene3D" id="3.30.2290.10">
    <property type="entry name" value="PmbA/TldD superfamily"/>
    <property type="match status" value="1"/>
</dbReference>
<feature type="domain" description="Metalloprotease TldD/E C-terminal" evidence="3">
    <location>
        <begin position="164"/>
        <end position="366"/>
    </location>
</feature>
<gene>
    <name evidence="5" type="ORF">B2A_00902</name>
</gene>
<dbReference type="PANTHER" id="PTHR30624">
    <property type="entry name" value="UNCHARACTERIZED PROTEIN TLDD AND PMBA"/>
    <property type="match status" value="1"/>
</dbReference>
<feature type="domain" description="Metalloprotease TldD/E central" evidence="4">
    <location>
        <begin position="60"/>
        <end position="156"/>
    </location>
</feature>
<name>T1BEP7_9ZZZZ</name>
<dbReference type="InterPro" id="IPR036059">
    <property type="entry name" value="TldD/PmbA_sf"/>
</dbReference>
<dbReference type="AlphaFoldDB" id="T1BEP7"/>
<feature type="non-terminal residue" evidence="5">
    <location>
        <position position="1"/>
    </location>
</feature>
<proteinExistence type="inferred from homology"/>
<comment type="similarity">
    <text evidence="1">Belongs to the peptidase U62 family.</text>
</comment>
<protein>
    <submittedName>
        <fullName evidence="5">Peptidase U62 modulator of DNA gyrase</fullName>
    </submittedName>
</protein>
<dbReference type="EMBL" id="AUZZ01000694">
    <property type="protein sequence ID" value="EQD66993.1"/>
    <property type="molecule type" value="Genomic_DNA"/>
</dbReference>
<evidence type="ECO:0000259" key="3">
    <source>
        <dbReference type="Pfam" id="PF19289"/>
    </source>
</evidence>
<accession>T1BEP7</accession>
<comment type="caution">
    <text evidence="5">The sequence shown here is derived from an EMBL/GenBank/DDBJ whole genome shotgun (WGS) entry which is preliminary data.</text>
</comment>
<reference evidence="5" key="2">
    <citation type="journal article" date="2014" name="ISME J.">
        <title>Microbial stratification in low pH oxic and suboxic macroscopic growths along an acid mine drainage.</title>
        <authorList>
            <person name="Mendez-Garcia C."/>
            <person name="Mesa V."/>
            <person name="Sprenger R.R."/>
            <person name="Richter M."/>
            <person name="Diez M.S."/>
            <person name="Solano J."/>
            <person name="Bargiela R."/>
            <person name="Golyshina O.V."/>
            <person name="Manteca A."/>
            <person name="Ramos J.L."/>
            <person name="Gallego J.R."/>
            <person name="Llorente I."/>
            <person name="Martins Dos Santos V.A."/>
            <person name="Jensen O.N."/>
            <person name="Pelaez A.I."/>
            <person name="Sanchez J."/>
            <person name="Ferrer M."/>
        </authorList>
    </citation>
    <scope>NUCLEOTIDE SEQUENCE</scope>
</reference>
<dbReference type="Pfam" id="PF19289">
    <property type="entry name" value="PmbA_TldD_3rd"/>
    <property type="match status" value="1"/>
</dbReference>
<reference evidence="5" key="1">
    <citation type="submission" date="2013-08" db="EMBL/GenBank/DDBJ databases">
        <authorList>
            <person name="Mendez C."/>
            <person name="Richter M."/>
            <person name="Ferrer M."/>
            <person name="Sanchez J."/>
        </authorList>
    </citation>
    <scope>NUCLEOTIDE SEQUENCE</scope>
</reference>
<dbReference type="PANTHER" id="PTHR30624:SF4">
    <property type="entry name" value="METALLOPROTEASE TLDD"/>
    <property type="match status" value="1"/>
</dbReference>
<feature type="region of interest" description="Disordered" evidence="2">
    <location>
        <begin position="21"/>
        <end position="51"/>
    </location>
</feature>
<dbReference type="Pfam" id="PF19290">
    <property type="entry name" value="PmbA_TldD_2nd"/>
    <property type="match status" value="1"/>
</dbReference>